<dbReference type="Proteomes" id="UP000484381">
    <property type="component" value="Unassembled WGS sequence"/>
</dbReference>
<protein>
    <submittedName>
        <fullName evidence="1">Uncharacterized protein</fullName>
    </submittedName>
</protein>
<evidence type="ECO:0000313" key="2">
    <source>
        <dbReference type="Proteomes" id="UP000484381"/>
    </source>
</evidence>
<evidence type="ECO:0000313" key="1">
    <source>
        <dbReference type="EMBL" id="MPW23188.1"/>
    </source>
</evidence>
<dbReference type="RefSeq" id="WP_321574979.1">
    <property type="nucleotide sequence ID" value="NZ_WHNP01000095.1"/>
</dbReference>
<proteinExistence type="predicted"/>
<organism evidence="1 2">
    <name type="scientific">Paraburkholderia franconis</name>
    <dbReference type="NCBI Taxonomy" id="2654983"/>
    <lineage>
        <taxon>Bacteria</taxon>
        <taxon>Pseudomonadati</taxon>
        <taxon>Pseudomonadota</taxon>
        <taxon>Betaproteobacteria</taxon>
        <taxon>Burkholderiales</taxon>
        <taxon>Burkholderiaceae</taxon>
        <taxon>Paraburkholderia</taxon>
    </lineage>
</organism>
<comment type="caution">
    <text evidence="1">The sequence shown here is derived from an EMBL/GenBank/DDBJ whole genome shotgun (WGS) entry which is preliminary data.</text>
</comment>
<accession>A0A7X1TL74</accession>
<reference evidence="1 2" key="1">
    <citation type="submission" date="2019-10" db="EMBL/GenBank/DDBJ databases">
        <title>Paraburkholderia sp. isolated from nodules of Mimosa pudica from Brazilian Atlantic Forest soils.</title>
        <authorList>
            <person name="Paulitsch F."/>
            <person name="Hungria M."/>
            <person name="Dall'Agnol R."/>
        </authorList>
    </citation>
    <scope>NUCLEOTIDE SEQUENCE [LARGE SCALE GENOMIC DNA]</scope>
    <source>
        <strain evidence="1 2">CNPSo 3157</strain>
    </source>
</reference>
<keyword evidence="2" id="KW-1185">Reference proteome</keyword>
<dbReference type="AlphaFoldDB" id="A0A7X1TL74"/>
<sequence>MQTDTIIEQDIMHLGLVLRAIFFRRTADATTTPYWRNRLHTLFQSLHLSDYQRHWIQELMHELHKFERQGMRDR</sequence>
<dbReference type="EMBL" id="WHNP01000095">
    <property type="protein sequence ID" value="MPW23188.1"/>
    <property type="molecule type" value="Genomic_DNA"/>
</dbReference>
<gene>
    <name evidence="1" type="ORF">GCT13_42095</name>
</gene>
<name>A0A7X1TL74_9BURK</name>